<dbReference type="PROSITE" id="PS00122">
    <property type="entry name" value="CARBOXYLESTERASE_B_1"/>
    <property type="match status" value="1"/>
</dbReference>
<dbReference type="Proteomes" id="UP000775872">
    <property type="component" value="Unassembled WGS sequence"/>
</dbReference>
<dbReference type="InterPro" id="IPR002018">
    <property type="entry name" value="CarbesteraseB"/>
</dbReference>
<sequence>MASALFSLAIGLHATLAFAGSDACLDLRNNPTVTIDSGPVMGTITPIPNSDVKVEKYLGIPFAKPPPRFSPPEPIEAWAPATLNATEHGPYCYENYLKDETYQSVKYLFPRPPGAEDEDCLNINVWTQTSKPEKLKPVMLWMFGGSFQYGTGSSPLYDGTGFAANQDVVLVTYNYRTNVFGFPNAPEIPDDDVNLGFLDSRLALDWVRRNIKSFGGDPEKVTIFGNSAGAGIVDSLILAPPDPLPFRAAILQSATATFTENEGNNAKSRGAIWKLLLKALKCPEEGAEALECIRKKPASEIQETVQNNRMPFTAVSGVKTWPAQGRQRRLSSTKERSAIARVPVLVGSTTDEGQTFLARSNNATAEDYLKGLANNTVNDEIVDEILAYYPIGYPGIRSEWDQKARLSGEYWFNTPAWGLANDSASVGIPAWNYLFNATFFEPALYEGSGAFHASELQPLFGTYSRENGTNGGKEHEAVSKAMQKAWADFAKDPYRGPGWEQTPVYGVFGFGNDGKQGFGTSKLEGFVLRLKFWLGLFDLMSTSQ</sequence>
<reference evidence="7" key="1">
    <citation type="submission" date="2021-10" db="EMBL/GenBank/DDBJ databases">
        <authorList>
            <person name="Piombo E."/>
        </authorList>
    </citation>
    <scope>NUCLEOTIDE SEQUENCE</scope>
</reference>
<name>A0A9N9W7P6_9HYPO</name>
<keyword evidence="5" id="KW-0732">Signal</keyword>
<evidence type="ECO:0000313" key="8">
    <source>
        <dbReference type="Proteomes" id="UP000775872"/>
    </source>
</evidence>
<dbReference type="PRINTS" id="PR00878">
    <property type="entry name" value="CHOLNESTRASE"/>
</dbReference>
<dbReference type="OrthoDB" id="408631at2759"/>
<feature type="domain" description="Carboxylesterase type B" evidence="6">
    <location>
        <begin position="30"/>
        <end position="492"/>
    </location>
</feature>
<dbReference type="PANTHER" id="PTHR43918">
    <property type="entry name" value="ACETYLCHOLINESTERASE"/>
    <property type="match status" value="1"/>
</dbReference>
<evidence type="ECO:0000256" key="3">
    <source>
        <dbReference type="ARBA" id="ARBA00023157"/>
    </source>
</evidence>
<feature type="chain" id="PRO_5040545129" description="Carboxylic ester hydrolase" evidence="5">
    <location>
        <begin position="20"/>
        <end position="544"/>
    </location>
</feature>
<keyword evidence="2 5" id="KW-0378">Hydrolase</keyword>
<accession>A0A9N9W7P6</accession>
<feature type="active site" description="Charge relay system" evidence="4">
    <location>
        <position position="352"/>
    </location>
</feature>
<evidence type="ECO:0000256" key="5">
    <source>
        <dbReference type="RuleBase" id="RU361235"/>
    </source>
</evidence>
<dbReference type="GO" id="GO:0004104">
    <property type="term" value="F:cholinesterase activity"/>
    <property type="evidence" value="ECO:0007669"/>
    <property type="project" value="InterPro"/>
</dbReference>
<dbReference type="PANTHER" id="PTHR43918:SF4">
    <property type="entry name" value="CARBOXYLIC ESTER HYDROLASE"/>
    <property type="match status" value="1"/>
</dbReference>
<dbReference type="SUPFAM" id="SSF53474">
    <property type="entry name" value="alpha/beta-Hydrolases"/>
    <property type="match status" value="1"/>
</dbReference>
<keyword evidence="8" id="KW-1185">Reference proteome</keyword>
<dbReference type="InterPro" id="IPR050654">
    <property type="entry name" value="AChE-related_enzymes"/>
</dbReference>
<dbReference type="EMBL" id="CABFOC020000007">
    <property type="protein sequence ID" value="CAH0045040.1"/>
    <property type="molecule type" value="Genomic_DNA"/>
</dbReference>
<dbReference type="Gene3D" id="3.40.50.1820">
    <property type="entry name" value="alpha/beta hydrolase"/>
    <property type="match status" value="1"/>
</dbReference>
<evidence type="ECO:0000256" key="4">
    <source>
        <dbReference type="PIRSR" id="PIRSR600997-1"/>
    </source>
</evidence>
<evidence type="ECO:0000259" key="6">
    <source>
        <dbReference type="Pfam" id="PF00135"/>
    </source>
</evidence>
<organism evidence="7 8">
    <name type="scientific">Clonostachys solani</name>
    <dbReference type="NCBI Taxonomy" id="160281"/>
    <lineage>
        <taxon>Eukaryota</taxon>
        <taxon>Fungi</taxon>
        <taxon>Dikarya</taxon>
        <taxon>Ascomycota</taxon>
        <taxon>Pezizomycotina</taxon>
        <taxon>Sordariomycetes</taxon>
        <taxon>Hypocreomycetidae</taxon>
        <taxon>Hypocreales</taxon>
        <taxon>Bionectriaceae</taxon>
        <taxon>Clonostachys</taxon>
    </lineage>
</organism>
<evidence type="ECO:0000313" key="7">
    <source>
        <dbReference type="EMBL" id="CAH0045040.1"/>
    </source>
</evidence>
<keyword evidence="3" id="KW-1015">Disulfide bond</keyword>
<dbReference type="InterPro" id="IPR029058">
    <property type="entry name" value="AB_hydrolase_fold"/>
</dbReference>
<feature type="active site" description="Acyl-ester intermediate" evidence="4">
    <location>
        <position position="227"/>
    </location>
</feature>
<dbReference type="Pfam" id="PF00135">
    <property type="entry name" value="COesterase"/>
    <property type="match status" value="1"/>
</dbReference>
<protein>
    <recommendedName>
        <fullName evidence="5">Carboxylic ester hydrolase</fullName>
        <ecNumber evidence="5">3.1.1.-</ecNumber>
    </recommendedName>
</protein>
<dbReference type="InterPro" id="IPR000997">
    <property type="entry name" value="Cholinesterase"/>
</dbReference>
<feature type="active site" description="Charge relay system" evidence="4">
    <location>
        <position position="452"/>
    </location>
</feature>
<feature type="signal peptide" evidence="5">
    <location>
        <begin position="1"/>
        <end position="19"/>
    </location>
</feature>
<dbReference type="AlphaFoldDB" id="A0A9N9W7P6"/>
<comment type="similarity">
    <text evidence="1 5">Belongs to the type-B carboxylesterase/lipase family.</text>
</comment>
<dbReference type="InterPro" id="IPR019826">
    <property type="entry name" value="Carboxylesterase_B_AS"/>
</dbReference>
<evidence type="ECO:0000256" key="1">
    <source>
        <dbReference type="ARBA" id="ARBA00005964"/>
    </source>
</evidence>
<evidence type="ECO:0000256" key="2">
    <source>
        <dbReference type="ARBA" id="ARBA00022801"/>
    </source>
</evidence>
<comment type="caution">
    <text evidence="7">The sequence shown here is derived from an EMBL/GenBank/DDBJ whole genome shotgun (WGS) entry which is preliminary data.</text>
</comment>
<dbReference type="EC" id="3.1.1.-" evidence="5"/>
<gene>
    <name evidence="7" type="ORF">CSOL1703_00010782</name>
</gene>
<proteinExistence type="inferred from homology"/>